<dbReference type="Proteomes" id="UP000320623">
    <property type="component" value="Unassembled WGS sequence"/>
</dbReference>
<evidence type="ECO:0000256" key="8">
    <source>
        <dbReference type="RuleBase" id="RU000673"/>
    </source>
</evidence>
<dbReference type="InterPro" id="IPR036416">
    <property type="entry name" value="Pept_tRNA_hydro_sf"/>
</dbReference>
<feature type="site" description="Discriminates between blocked and unblocked aminoacyl-tRNA" evidence="7">
    <location>
        <position position="9"/>
    </location>
</feature>
<comment type="subunit">
    <text evidence="7">Monomer.</text>
</comment>
<dbReference type="GO" id="GO:0004045">
    <property type="term" value="F:peptidyl-tRNA hydrolase activity"/>
    <property type="evidence" value="ECO:0007669"/>
    <property type="project" value="UniProtKB-UniRule"/>
</dbReference>
<dbReference type="CDD" id="cd00462">
    <property type="entry name" value="PTH"/>
    <property type="match status" value="1"/>
</dbReference>
<sequence>MIAIFGLGNPGKEYEMTRHNVGFMVVDALADKLGIALKPGKGDYLIGPGKYEGKELVLIKPLTYMNNSGIAVKDVVERYRVDVRDVFVICDDLNLPLGMIRIKQKGSDGGHNGLYSIIYHLGTIEFPRLRCGIGNPDKMKNMVDFVLSKFDEDEIGIVNDMIGLAVEATLCFISEGVLKAMNKFNRKVKLKFDTP</sequence>
<gene>
    <name evidence="7" type="primary">pth</name>
    <name evidence="10" type="ORF">JGI1_00809</name>
</gene>
<evidence type="ECO:0000256" key="4">
    <source>
        <dbReference type="ARBA" id="ARBA00022884"/>
    </source>
</evidence>
<feature type="active site" description="Proton acceptor" evidence="7">
    <location>
        <position position="19"/>
    </location>
</feature>
<dbReference type="GO" id="GO:0006515">
    <property type="term" value="P:protein quality control for misfolded or incompletely synthesized proteins"/>
    <property type="evidence" value="ECO:0007669"/>
    <property type="project" value="UniProtKB-UniRule"/>
</dbReference>
<dbReference type="OrthoDB" id="9800507at2"/>
<keyword evidence="11" id="KW-1185">Reference proteome</keyword>
<comment type="function">
    <text evidence="7">Hydrolyzes ribosome-free peptidyl-tRNAs (with 1 or more amino acids incorporated), which drop off the ribosome during protein synthesis, or as a result of ribosome stalling.</text>
</comment>
<dbReference type="GO" id="GO:0005737">
    <property type="term" value="C:cytoplasm"/>
    <property type="evidence" value="ECO:0007669"/>
    <property type="project" value="UniProtKB-SubCell"/>
</dbReference>
<protein>
    <recommendedName>
        <fullName evidence="6 7">Peptidyl-tRNA hydrolase</fullName>
        <shortName evidence="7">Pth</shortName>
        <ecNumber evidence="1 7">3.1.1.29</ecNumber>
    </recommendedName>
</protein>
<dbReference type="NCBIfam" id="TIGR00447">
    <property type="entry name" value="pth"/>
    <property type="match status" value="1"/>
</dbReference>
<dbReference type="InterPro" id="IPR001328">
    <property type="entry name" value="Pept_tRNA_hydro"/>
</dbReference>
<dbReference type="PANTHER" id="PTHR17224:SF1">
    <property type="entry name" value="PEPTIDYL-TRNA HYDROLASE"/>
    <property type="match status" value="1"/>
</dbReference>
<dbReference type="GO" id="GO:0000049">
    <property type="term" value="F:tRNA binding"/>
    <property type="evidence" value="ECO:0007669"/>
    <property type="project" value="UniProtKB-UniRule"/>
</dbReference>
<comment type="subcellular location">
    <subcellularLocation>
        <location evidence="7">Cytoplasm</location>
    </subcellularLocation>
</comment>
<evidence type="ECO:0000256" key="6">
    <source>
        <dbReference type="ARBA" id="ARBA00050038"/>
    </source>
</evidence>
<organism evidence="10 11">
    <name type="scientific">Candidatus Thermokryptus mobilis</name>
    <dbReference type="NCBI Taxonomy" id="1643428"/>
    <lineage>
        <taxon>Bacteria</taxon>
        <taxon>Pseudomonadati</taxon>
        <taxon>Candidatus Kryptoniota</taxon>
        <taxon>Candidatus Thermokryptus</taxon>
    </lineage>
</organism>
<feature type="binding site" evidence="7">
    <location>
        <position position="66"/>
    </location>
    <ligand>
        <name>tRNA</name>
        <dbReference type="ChEBI" id="CHEBI:17843"/>
    </ligand>
</feature>
<dbReference type="RefSeq" id="WP_140944586.1">
    <property type="nucleotide sequence ID" value="NZ_FAOO01000004.1"/>
</dbReference>
<dbReference type="EC" id="3.1.1.29" evidence="1 7"/>
<feature type="binding site" evidence="7">
    <location>
        <position position="112"/>
    </location>
    <ligand>
        <name>tRNA</name>
        <dbReference type="ChEBI" id="CHEBI:17843"/>
    </ligand>
</feature>
<evidence type="ECO:0000256" key="5">
    <source>
        <dbReference type="ARBA" id="ARBA00038063"/>
    </source>
</evidence>
<accession>A0A0S4MXI2</accession>
<evidence type="ECO:0000313" key="11">
    <source>
        <dbReference type="Proteomes" id="UP000320623"/>
    </source>
</evidence>
<comment type="similarity">
    <text evidence="5 7 9">Belongs to the PTH family.</text>
</comment>
<dbReference type="SUPFAM" id="SSF53178">
    <property type="entry name" value="Peptidyl-tRNA hydrolase-like"/>
    <property type="match status" value="1"/>
</dbReference>
<evidence type="ECO:0000256" key="1">
    <source>
        <dbReference type="ARBA" id="ARBA00013260"/>
    </source>
</evidence>
<dbReference type="Pfam" id="PF01195">
    <property type="entry name" value="Pept_tRNA_hydro"/>
    <property type="match status" value="1"/>
</dbReference>
<dbReference type="GO" id="GO:0072344">
    <property type="term" value="P:rescue of stalled ribosome"/>
    <property type="evidence" value="ECO:0007669"/>
    <property type="project" value="UniProtKB-UniRule"/>
</dbReference>
<name>A0A0S4MXI2_9BACT</name>
<feature type="binding site" evidence="7">
    <location>
        <position position="64"/>
    </location>
    <ligand>
        <name>tRNA</name>
        <dbReference type="ChEBI" id="CHEBI:17843"/>
    </ligand>
</feature>
<keyword evidence="2 7" id="KW-0820">tRNA-binding</keyword>
<comment type="function">
    <text evidence="7">Catalyzes the release of premature peptidyl moieties from peptidyl-tRNA molecules trapped in stalled 50S ribosomal subunits, and thus maintains levels of free tRNAs and 50S ribosomes.</text>
</comment>
<evidence type="ECO:0000256" key="7">
    <source>
        <dbReference type="HAMAP-Rule" id="MF_00083"/>
    </source>
</evidence>
<dbReference type="PROSITE" id="PS01195">
    <property type="entry name" value="PEPT_TRNA_HYDROL_1"/>
    <property type="match status" value="1"/>
</dbReference>
<dbReference type="PANTHER" id="PTHR17224">
    <property type="entry name" value="PEPTIDYL-TRNA HYDROLASE"/>
    <property type="match status" value="1"/>
</dbReference>
<proteinExistence type="inferred from homology"/>
<keyword evidence="7" id="KW-0963">Cytoplasm</keyword>
<feature type="site" description="Stabilizes the basic form of H active site to accept a proton" evidence="7">
    <location>
        <position position="91"/>
    </location>
</feature>
<dbReference type="InterPro" id="IPR018171">
    <property type="entry name" value="Pept_tRNA_hydro_CS"/>
</dbReference>
<dbReference type="HAMAP" id="MF_00083">
    <property type="entry name" value="Pept_tRNA_hydro_bact"/>
    <property type="match status" value="1"/>
</dbReference>
<evidence type="ECO:0000256" key="9">
    <source>
        <dbReference type="RuleBase" id="RU004320"/>
    </source>
</evidence>
<dbReference type="AlphaFoldDB" id="A0A0S4MXI2"/>
<comment type="catalytic activity">
    <reaction evidence="7 8">
        <text>an N-acyl-L-alpha-aminoacyl-tRNA + H2O = an N-acyl-L-amino acid + a tRNA + H(+)</text>
        <dbReference type="Rhea" id="RHEA:54448"/>
        <dbReference type="Rhea" id="RHEA-COMP:10123"/>
        <dbReference type="Rhea" id="RHEA-COMP:13883"/>
        <dbReference type="ChEBI" id="CHEBI:15377"/>
        <dbReference type="ChEBI" id="CHEBI:15378"/>
        <dbReference type="ChEBI" id="CHEBI:59874"/>
        <dbReference type="ChEBI" id="CHEBI:78442"/>
        <dbReference type="ChEBI" id="CHEBI:138191"/>
        <dbReference type="EC" id="3.1.1.29"/>
    </reaction>
</comment>
<keyword evidence="4 7" id="KW-0694">RNA-binding</keyword>
<reference evidence="11" key="1">
    <citation type="submission" date="2015-11" db="EMBL/GenBank/DDBJ databases">
        <authorList>
            <person name="Varghese N."/>
        </authorList>
    </citation>
    <scope>NUCLEOTIDE SEQUENCE [LARGE SCALE GENOMIC DNA]</scope>
</reference>
<evidence type="ECO:0000256" key="3">
    <source>
        <dbReference type="ARBA" id="ARBA00022801"/>
    </source>
</evidence>
<evidence type="ECO:0000256" key="2">
    <source>
        <dbReference type="ARBA" id="ARBA00022555"/>
    </source>
</evidence>
<keyword evidence="3 7" id="KW-0378">Hydrolase</keyword>
<dbReference type="Gene3D" id="3.40.50.1470">
    <property type="entry name" value="Peptidyl-tRNA hydrolase"/>
    <property type="match status" value="1"/>
</dbReference>
<dbReference type="EMBL" id="FAOO01000004">
    <property type="protein sequence ID" value="CUU03650.1"/>
    <property type="molecule type" value="Genomic_DNA"/>
</dbReference>
<dbReference type="STRING" id="1643428.GCA_001442855_00788"/>
<feature type="binding site" evidence="7">
    <location>
        <position position="14"/>
    </location>
    <ligand>
        <name>tRNA</name>
        <dbReference type="ChEBI" id="CHEBI:17843"/>
    </ligand>
</feature>
<evidence type="ECO:0000313" key="10">
    <source>
        <dbReference type="EMBL" id="CUU03650.1"/>
    </source>
</evidence>
<dbReference type="FunFam" id="3.40.50.1470:FF:000001">
    <property type="entry name" value="Peptidyl-tRNA hydrolase"/>
    <property type="match status" value="1"/>
</dbReference>